<proteinExistence type="predicted"/>
<comment type="caution">
    <text evidence="1">The sequence shown here is derived from an EMBL/GenBank/DDBJ whole genome shotgun (WGS) entry which is preliminary data.</text>
</comment>
<reference evidence="1 2" key="1">
    <citation type="journal article" date="2019" name="Sci. Rep.">
        <title>Orb-weaving spider Araneus ventricosus genome elucidates the spidroin gene catalogue.</title>
        <authorList>
            <person name="Kono N."/>
            <person name="Nakamura H."/>
            <person name="Ohtoshi R."/>
            <person name="Moran D.A.P."/>
            <person name="Shinohara A."/>
            <person name="Yoshida Y."/>
            <person name="Fujiwara M."/>
            <person name="Mori M."/>
            <person name="Tomita M."/>
            <person name="Arakawa K."/>
        </authorList>
    </citation>
    <scope>NUCLEOTIDE SEQUENCE [LARGE SCALE GENOMIC DNA]</scope>
</reference>
<keyword evidence="2" id="KW-1185">Reference proteome</keyword>
<organism evidence="1 2">
    <name type="scientific">Araneus ventricosus</name>
    <name type="common">Orbweaver spider</name>
    <name type="synonym">Epeira ventricosa</name>
    <dbReference type="NCBI Taxonomy" id="182803"/>
    <lineage>
        <taxon>Eukaryota</taxon>
        <taxon>Metazoa</taxon>
        <taxon>Ecdysozoa</taxon>
        <taxon>Arthropoda</taxon>
        <taxon>Chelicerata</taxon>
        <taxon>Arachnida</taxon>
        <taxon>Araneae</taxon>
        <taxon>Araneomorphae</taxon>
        <taxon>Entelegynae</taxon>
        <taxon>Araneoidea</taxon>
        <taxon>Araneidae</taxon>
        <taxon>Araneus</taxon>
    </lineage>
</organism>
<protein>
    <submittedName>
        <fullName evidence="1">Uncharacterized protein</fullName>
    </submittedName>
</protein>
<accession>A0A4Y2KL60</accession>
<evidence type="ECO:0000313" key="2">
    <source>
        <dbReference type="Proteomes" id="UP000499080"/>
    </source>
</evidence>
<dbReference type="Proteomes" id="UP000499080">
    <property type="component" value="Unassembled WGS sequence"/>
</dbReference>
<evidence type="ECO:0000313" key="1">
    <source>
        <dbReference type="EMBL" id="GBN02297.1"/>
    </source>
</evidence>
<dbReference type="AlphaFoldDB" id="A0A4Y2KL60"/>
<gene>
    <name evidence="1" type="ORF">AVEN_70736_1</name>
</gene>
<name>A0A4Y2KL60_ARAVE</name>
<dbReference type="EMBL" id="BGPR01004692">
    <property type="protein sequence ID" value="GBN02297.1"/>
    <property type="molecule type" value="Genomic_DNA"/>
</dbReference>
<sequence length="119" mass="13769">MTNLLPLGFVSYQVNRGVPIPRSLRISSPPLRVSASDRYGCRFPSYPKHSLLFLLLFSYVPLTRLDIRAYFFLSKCPLFLLHSFEFSLVILTSRFEATRGLFYDGPRNFEPRSDEKDGK</sequence>